<dbReference type="InterPro" id="IPR002182">
    <property type="entry name" value="NB-ARC"/>
</dbReference>
<dbReference type="Pfam" id="PF18052">
    <property type="entry name" value="Rx_N"/>
    <property type="match status" value="1"/>
</dbReference>
<comment type="similarity">
    <text evidence="1">Belongs to the disease resistance NB-LRR family.</text>
</comment>
<evidence type="ECO:0000313" key="10">
    <source>
        <dbReference type="EMBL" id="WOL17883.1"/>
    </source>
</evidence>
<evidence type="ECO:0000256" key="5">
    <source>
        <dbReference type="ARBA" id="ARBA00022821"/>
    </source>
</evidence>
<evidence type="ECO:0000256" key="2">
    <source>
        <dbReference type="ARBA" id="ARBA00022614"/>
    </source>
</evidence>
<evidence type="ECO:0000256" key="3">
    <source>
        <dbReference type="ARBA" id="ARBA00022737"/>
    </source>
</evidence>
<reference evidence="10 11" key="1">
    <citation type="submission" date="2023-10" db="EMBL/GenBank/DDBJ databases">
        <title>Chromosome-scale genome assembly provides insights into flower coloration mechanisms of Canna indica.</title>
        <authorList>
            <person name="Li C."/>
        </authorList>
    </citation>
    <scope>NUCLEOTIDE SEQUENCE [LARGE SCALE GENOMIC DNA]</scope>
    <source>
        <tissue evidence="10">Flower</tissue>
    </source>
</reference>
<dbReference type="Pfam" id="PF00931">
    <property type="entry name" value="NB-ARC"/>
    <property type="match status" value="1"/>
</dbReference>
<dbReference type="Gene3D" id="3.80.10.10">
    <property type="entry name" value="Ribonuclease Inhibitor"/>
    <property type="match status" value="2"/>
</dbReference>
<dbReference type="GO" id="GO:0051707">
    <property type="term" value="P:response to other organism"/>
    <property type="evidence" value="ECO:0007669"/>
    <property type="project" value="UniProtKB-ARBA"/>
</dbReference>
<dbReference type="SUPFAM" id="SSF52058">
    <property type="entry name" value="L domain-like"/>
    <property type="match status" value="1"/>
</dbReference>
<dbReference type="AlphaFoldDB" id="A0AAQ3KZF2"/>
<protein>
    <submittedName>
        <fullName evidence="10">Disease resistance protein RGA3</fullName>
    </submittedName>
</protein>
<name>A0AAQ3KZF2_9LILI</name>
<dbReference type="Gene3D" id="1.20.5.4130">
    <property type="match status" value="1"/>
</dbReference>
<dbReference type="PRINTS" id="PR00364">
    <property type="entry name" value="DISEASERSIST"/>
</dbReference>
<evidence type="ECO:0000259" key="7">
    <source>
        <dbReference type="Pfam" id="PF00931"/>
    </source>
</evidence>
<dbReference type="SUPFAM" id="SSF52540">
    <property type="entry name" value="P-loop containing nucleoside triphosphate hydrolases"/>
    <property type="match status" value="1"/>
</dbReference>
<keyword evidence="5" id="KW-0611">Plant defense</keyword>
<keyword evidence="11" id="KW-1185">Reference proteome</keyword>
<evidence type="ECO:0000256" key="6">
    <source>
        <dbReference type="ARBA" id="ARBA00022840"/>
    </source>
</evidence>
<evidence type="ECO:0000256" key="1">
    <source>
        <dbReference type="ARBA" id="ARBA00008894"/>
    </source>
</evidence>
<sequence length="879" mass="102700">MAYKEVKRVLMRILPSPAMVEQGRVLQIEGQLQKVRGVLWDINVVIIDAESRALEKKDEALEDWLEDVGEALVDLEDMLDSIIDWQEKEKEGATSNYSSPRSLLLPAGRLAFRLSIMCKLKKMKRRLIELVNKGSNSFDLRKDMMASMDPLQDGYSAILKHEVVGRDEDRDKLLQIIQDLSSSSDEVMDVPFFVAIYGRHGIGKTTLARMIYHEDWVHQHFHHRIWVDVPDLDPIGMAREMARSMNEEEWRHVGDDVQLQDLWVFLNQQLGGNRYLLILNDIEFVRIVDSKKWNDKWNQLKHILLRVGGPGSTVILTSRRIPFESEIFKLELILEKAWVELLLRHALMIQPDQDTKELMSLPSKLAENYGRELYGDGVQSPLDAKCVGSALKYIKVDQWEKYTFSDLNHNDQHYQLMHVYSLPTKLVQCTLYSSLFDCDWKILHSEDFMHMMTVEQGLGSHSSDKEERIRYSISANIKFIRGRVKTQYCFTMRIGEDSTRIPKQCRHLCLLSNSNDDSNASTTFPFPVAAFSWKNKLRSFILLHSTIQQLPKTIGKLFHLRYLNLSHTEIHILPKSLCNLRNLQILNVVHCENLERLPRHIHKLAKLSILKLAYCTKLQNLPKEITSLVNLQELDLEGCLSLVQLPPGLANMTRLLQEKKNLKYLTLRWQWLNLDYDFEEVASPQQQLQQLEDLNPKRPTLEQLEIISYMGNELPSWMLTTYTIGRHLLYWSHVRSHLESLKQVRLVNLKRCERLPPLGRLPYLENVEISGMDLVEVVDDSFYGKHGRFRWLRKITFSEMPKLEKWLSPTETQEDKLFPDLDKLTVIQCPKFKQLDVHLRRLRKLKLWMNNEMMFTSEFVGWRNLESADYLEIGTLTTL</sequence>
<keyword evidence="2" id="KW-0433">Leucine-rich repeat</keyword>
<dbReference type="PANTHER" id="PTHR36766">
    <property type="entry name" value="PLANT BROAD-SPECTRUM MILDEW RESISTANCE PROTEIN RPW8"/>
    <property type="match status" value="1"/>
</dbReference>
<evidence type="ECO:0000256" key="4">
    <source>
        <dbReference type="ARBA" id="ARBA00022741"/>
    </source>
</evidence>
<feature type="domain" description="NB-ARC" evidence="7">
    <location>
        <begin position="174"/>
        <end position="320"/>
    </location>
</feature>
<proteinExistence type="inferred from homology"/>
<dbReference type="Pfam" id="PF23598">
    <property type="entry name" value="LRR_14"/>
    <property type="match status" value="1"/>
</dbReference>
<dbReference type="InterPro" id="IPR041118">
    <property type="entry name" value="Rx_N"/>
</dbReference>
<dbReference type="InterPro" id="IPR032675">
    <property type="entry name" value="LRR_dom_sf"/>
</dbReference>
<organism evidence="10 11">
    <name type="scientific">Canna indica</name>
    <name type="common">Indian-shot</name>
    <dbReference type="NCBI Taxonomy" id="4628"/>
    <lineage>
        <taxon>Eukaryota</taxon>
        <taxon>Viridiplantae</taxon>
        <taxon>Streptophyta</taxon>
        <taxon>Embryophyta</taxon>
        <taxon>Tracheophyta</taxon>
        <taxon>Spermatophyta</taxon>
        <taxon>Magnoliopsida</taxon>
        <taxon>Liliopsida</taxon>
        <taxon>Zingiberales</taxon>
        <taxon>Cannaceae</taxon>
        <taxon>Canna</taxon>
    </lineage>
</organism>
<feature type="domain" description="Disease resistance N-terminal" evidence="8">
    <location>
        <begin position="21"/>
        <end position="90"/>
    </location>
</feature>
<keyword evidence="3" id="KW-0677">Repeat</keyword>
<feature type="domain" description="Disease resistance R13L4/SHOC-2-like LRR" evidence="9">
    <location>
        <begin position="552"/>
        <end position="845"/>
    </location>
</feature>
<dbReference type="PANTHER" id="PTHR36766:SF30">
    <property type="entry name" value="TIR-NBS TYPE DISEASE RESISTANCE PROTEIN-RELATED"/>
    <property type="match status" value="1"/>
</dbReference>
<dbReference type="GO" id="GO:0043531">
    <property type="term" value="F:ADP binding"/>
    <property type="evidence" value="ECO:0007669"/>
    <property type="project" value="InterPro"/>
</dbReference>
<dbReference type="Gene3D" id="3.40.50.300">
    <property type="entry name" value="P-loop containing nucleotide triphosphate hydrolases"/>
    <property type="match status" value="1"/>
</dbReference>
<dbReference type="EMBL" id="CP136897">
    <property type="protein sequence ID" value="WOL17883.1"/>
    <property type="molecule type" value="Genomic_DNA"/>
</dbReference>
<dbReference type="GO" id="GO:0005524">
    <property type="term" value="F:ATP binding"/>
    <property type="evidence" value="ECO:0007669"/>
    <property type="project" value="UniProtKB-KW"/>
</dbReference>
<accession>A0AAQ3KZF2</accession>
<gene>
    <name evidence="10" type="ORF">Cni_G26676</name>
</gene>
<evidence type="ECO:0000259" key="9">
    <source>
        <dbReference type="Pfam" id="PF23598"/>
    </source>
</evidence>
<dbReference type="InterPro" id="IPR055414">
    <property type="entry name" value="LRR_R13L4/SHOC2-like"/>
</dbReference>
<keyword evidence="4" id="KW-0547">Nucleotide-binding</keyword>
<dbReference type="GO" id="GO:0006952">
    <property type="term" value="P:defense response"/>
    <property type="evidence" value="ECO:0007669"/>
    <property type="project" value="UniProtKB-KW"/>
</dbReference>
<keyword evidence="6" id="KW-0067">ATP-binding</keyword>
<evidence type="ECO:0000313" key="11">
    <source>
        <dbReference type="Proteomes" id="UP001327560"/>
    </source>
</evidence>
<dbReference type="InterPro" id="IPR027417">
    <property type="entry name" value="P-loop_NTPase"/>
</dbReference>
<evidence type="ECO:0000259" key="8">
    <source>
        <dbReference type="Pfam" id="PF18052"/>
    </source>
</evidence>
<dbReference type="Proteomes" id="UP001327560">
    <property type="component" value="Chromosome 8"/>
</dbReference>